<accession>A0ABR1WET1</accession>
<evidence type="ECO:0000313" key="1">
    <source>
        <dbReference type="EMBL" id="KAK8081517.1"/>
    </source>
</evidence>
<comment type="caution">
    <text evidence="1">The sequence shown here is derived from an EMBL/GenBank/DDBJ whole genome shotgun (WGS) entry which is preliminary data.</text>
</comment>
<organism evidence="1 2">
    <name type="scientific">Apiospora saccharicola</name>
    <dbReference type="NCBI Taxonomy" id="335842"/>
    <lineage>
        <taxon>Eukaryota</taxon>
        <taxon>Fungi</taxon>
        <taxon>Dikarya</taxon>
        <taxon>Ascomycota</taxon>
        <taxon>Pezizomycotina</taxon>
        <taxon>Sordariomycetes</taxon>
        <taxon>Xylariomycetidae</taxon>
        <taxon>Amphisphaeriales</taxon>
        <taxon>Apiosporaceae</taxon>
        <taxon>Apiospora</taxon>
    </lineage>
</organism>
<evidence type="ECO:0000313" key="2">
    <source>
        <dbReference type="Proteomes" id="UP001446871"/>
    </source>
</evidence>
<gene>
    <name evidence="1" type="ORF">PG996_000298</name>
</gene>
<proteinExistence type="predicted"/>
<reference evidence="1 2" key="1">
    <citation type="submission" date="2023-01" db="EMBL/GenBank/DDBJ databases">
        <title>Analysis of 21 Apiospora genomes using comparative genomics revels a genus with tremendous synthesis potential of carbohydrate active enzymes and secondary metabolites.</title>
        <authorList>
            <person name="Sorensen T."/>
        </authorList>
    </citation>
    <scope>NUCLEOTIDE SEQUENCE [LARGE SCALE GENOMIC DNA]</scope>
    <source>
        <strain evidence="1 2">CBS 83171</strain>
    </source>
</reference>
<dbReference type="EMBL" id="JAQQWM010000001">
    <property type="protein sequence ID" value="KAK8081517.1"/>
    <property type="molecule type" value="Genomic_DNA"/>
</dbReference>
<dbReference type="Proteomes" id="UP001446871">
    <property type="component" value="Unassembled WGS sequence"/>
</dbReference>
<protein>
    <submittedName>
        <fullName evidence="1">Uncharacterized protein</fullName>
    </submittedName>
</protein>
<sequence>MFILDKGWIFVPRHAVIEENLEERFIGARIPSYMPFDLLLPLSEDDKTAGRAAAAAAGAEVATAAIRAAAPAPAPVEAVAANSGRSGAVVRRHHCRHH</sequence>
<keyword evidence="2" id="KW-1185">Reference proteome</keyword>
<name>A0ABR1WET1_9PEZI</name>